<evidence type="ECO:0000313" key="3">
    <source>
        <dbReference type="Proteomes" id="UP001168883"/>
    </source>
</evidence>
<keyword evidence="3" id="KW-1185">Reference proteome</keyword>
<reference evidence="2" key="1">
    <citation type="submission" date="2023-07" db="EMBL/GenBank/DDBJ databases">
        <authorList>
            <person name="Aktuganov G."/>
            <person name="Boyko T."/>
            <person name="Delegan Y."/>
            <person name="Galimzianova N."/>
            <person name="Gilvanova E."/>
            <person name="Korobov V."/>
            <person name="Kuzmina L."/>
            <person name="Melentiev A."/>
            <person name="Milman P."/>
            <person name="Ryabova A."/>
            <person name="Stupak E."/>
            <person name="Yasakov T."/>
            <person name="Zharikova N."/>
            <person name="Zhurenko E."/>
        </authorList>
    </citation>
    <scope>NUCLEOTIDE SEQUENCE</scope>
    <source>
        <strain evidence="2">IB-739</strain>
    </source>
</reference>
<dbReference type="RefSeq" id="WP_051570307.1">
    <property type="nucleotide sequence ID" value="NZ_JAUMKJ010000032.1"/>
</dbReference>
<evidence type="ECO:0000256" key="1">
    <source>
        <dbReference type="SAM" id="Phobius"/>
    </source>
</evidence>
<dbReference type="Proteomes" id="UP001168883">
    <property type="component" value="Unassembled WGS sequence"/>
</dbReference>
<keyword evidence="1" id="KW-0812">Transmembrane</keyword>
<sequence length="81" mass="8872">MNVSRRAAGVILLAISAFLTGVKYLTASIYSTSLPNSVYGADSFKQWLDYVGGNLTTYSIIALIAGIIYLILAEIYDFDKR</sequence>
<name>A0ABT8VFT1_9BACL</name>
<comment type="caution">
    <text evidence="2">The sequence shown here is derived from an EMBL/GenBank/DDBJ whole genome shotgun (WGS) entry which is preliminary data.</text>
</comment>
<keyword evidence="1" id="KW-1133">Transmembrane helix</keyword>
<evidence type="ECO:0000313" key="2">
    <source>
        <dbReference type="EMBL" id="MDO3679835.1"/>
    </source>
</evidence>
<accession>A0ABT8VFT1</accession>
<dbReference type="EMBL" id="JAUMKJ010000032">
    <property type="protein sequence ID" value="MDO3679835.1"/>
    <property type="molecule type" value="Genomic_DNA"/>
</dbReference>
<feature type="transmembrane region" description="Helical" evidence="1">
    <location>
        <begin position="51"/>
        <end position="72"/>
    </location>
</feature>
<proteinExistence type="predicted"/>
<gene>
    <name evidence="2" type="ORF">Q3C12_22755</name>
</gene>
<protein>
    <submittedName>
        <fullName evidence="2">Uncharacterized protein</fullName>
    </submittedName>
</protein>
<keyword evidence="1" id="KW-0472">Membrane</keyword>
<organism evidence="2 3">
    <name type="scientific">Paenibacillus ehimensis</name>
    <dbReference type="NCBI Taxonomy" id="79264"/>
    <lineage>
        <taxon>Bacteria</taxon>
        <taxon>Bacillati</taxon>
        <taxon>Bacillota</taxon>
        <taxon>Bacilli</taxon>
        <taxon>Bacillales</taxon>
        <taxon>Paenibacillaceae</taxon>
        <taxon>Paenibacillus</taxon>
    </lineage>
</organism>